<evidence type="ECO:0000313" key="3">
    <source>
        <dbReference type="Proteomes" id="UP000231292"/>
    </source>
</evidence>
<reference evidence="2 3" key="1">
    <citation type="submission" date="2017-09" db="EMBL/GenBank/DDBJ databases">
        <title>Depth-based differentiation of microbial function through sediment-hosted aquifers and enrichment of novel symbionts in the deep terrestrial subsurface.</title>
        <authorList>
            <person name="Probst A.J."/>
            <person name="Ladd B."/>
            <person name="Jarett J.K."/>
            <person name="Geller-Mcgrath D.E."/>
            <person name="Sieber C.M."/>
            <person name="Emerson J.B."/>
            <person name="Anantharaman K."/>
            <person name="Thomas B.C."/>
            <person name="Malmstrom R."/>
            <person name="Stieglmeier M."/>
            <person name="Klingl A."/>
            <person name="Woyke T."/>
            <person name="Ryan C.M."/>
            <person name="Banfield J.F."/>
        </authorList>
    </citation>
    <scope>NUCLEOTIDE SEQUENCE [LARGE SCALE GENOMIC DNA]</scope>
    <source>
        <strain evidence="2">CG23_combo_of_CG06-09_8_20_14_all_41_10</strain>
    </source>
</reference>
<proteinExistence type="predicted"/>
<feature type="transmembrane region" description="Helical" evidence="1">
    <location>
        <begin position="12"/>
        <end position="37"/>
    </location>
</feature>
<keyword evidence="1" id="KW-1133">Transmembrane helix</keyword>
<evidence type="ECO:0000313" key="2">
    <source>
        <dbReference type="EMBL" id="PIP19538.1"/>
    </source>
</evidence>
<evidence type="ECO:0000256" key="1">
    <source>
        <dbReference type="SAM" id="Phobius"/>
    </source>
</evidence>
<gene>
    <name evidence="2" type="ORF">COX41_02320</name>
</gene>
<name>A0A2G9YJX4_9BACT</name>
<keyword evidence="1" id="KW-0472">Membrane</keyword>
<dbReference type="Proteomes" id="UP000231292">
    <property type="component" value="Unassembled WGS sequence"/>
</dbReference>
<organism evidence="2 3">
    <name type="scientific">Candidatus Sherwoodlollariibacterium unditelluris</name>
    <dbReference type="NCBI Taxonomy" id="1974757"/>
    <lineage>
        <taxon>Bacteria</taxon>
        <taxon>Pseudomonadati</taxon>
        <taxon>Candidatus Omnitrophota</taxon>
        <taxon>Candidatus Sherwoodlollariibacterium</taxon>
    </lineage>
</organism>
<dbReference type="EMBL" id="PCRK01000050">
    <property type="protein sequence ID" value="PIP19538.1"/>
    <property type="molecule type" value="Genomic_DNA"/>
</dbReference>
<sequence>MKNGKNLYDYRAMLVFSIVIGIVFGFLAALTAFAITWHEYEKHKFTGKRLFMEAFQTAIFTFVVFLLLSLLAGFLLARFVIK</sequence>
<comment type="caution">
    <text evidence="2">The sequence shown here is derived from an EMBL/GenBank/DDBJ whole genome shotgun (WGS) entry which is preliminary data.</text>
</comment>
<keyword evidence="1" id="KW-0812">Transmembrane</keyword>
<protein>
    <submittedName>
        <fullName evidence="2">Uncharacterized protein</fullName>
    </submittedName>
</protein>
<accession>A0A2G9YJX4</accession>
<dbReference type="AlphaFoldDB" id="A0A2G9YJX4"/>
<feature type="transmembrane region" description="Helical" evidence="1">
    <location>
        <begin position="57"/>
        <end position="81"/>
    </location>
</feature>